<evidence type="ECO:0000313" key="9">
    <source>
        <dbReference type="Proteomes" id="UP001223743"/>
    </source>
</evidence>
<dbReference type="SUPFAM" id="SSF48150">
    <property type="entry name" value="DNA-glycosylase"/>
    <property type="match status" value="1"/>
</dbReference>
<proteinExistence type="predicted"/>
<dbReference type="SMART" id="SM01009">
    <property type="entry name" value="AlkA_N"/>
    <property type="match status" value="1"/>
</dbReference>
<dbReference type="InterPro" id="IPR051912">
    <property type="entry name" value="Alkylbase_DNA_Glycosylase/TA"/>
</dbReference>
<keyword evidence="3" id="KW-0227">DNA damage</keyword>
<feature type="domain" description="DNA-3-methyladenine glycosylase AlkA N-terminal" evidence="7">
    <location>
        <begin position="2"/>
        <end position="114"/>
    </location>
</feature>
<dbReference type="Proteomes" id="UP001223743">
    <property type="component" value="Unassembled WGS sequence"/>
</dbReference>
<accession>A0ABU0M3G7</accession>
<feature type="region of interest" description="Disordered" evidence="5">
    <location>
        <begin position="287"/>
        <end position="323"/>
    </location>
</feature>
<dbReference type="InterPro" id="IPR011257">
    <property type="entry name" value="DNA_glycosylase"/>
</dbReference>
<evidence type="ECO:0000259" key="6">
    <source>
        <dbReference type="SMART" id="SM00478"/>
    </source>
</evidence>
<dbReference type="InterPro" id="IPR037046">
    <property type="entry name" value="AlkA_N_sf"/>
</dbReference>
<feature type="domain" description="HhH-GPD" evidence="6">
    <location>
        <begin position="124"/>
        <end position="286"/>
    </location>
</feature>
<dbReference type="Gene3D" id="1.10.340.30">
    <property type="entry name" value="Hypothetical protein, domain 2"/>
    <property type="match status" value="1"/>
</dbReference>
<keyword evidence="9" id="KW-1185">Reference proteome</keyword>
<dbReference type="Gene3D" id="3.30.310.20">
    <property type="entry name" value="DNA-3-methyladenine glycosylase AlkA, N-terminal domain"/>
    <property type="match status" value="1"/>
</dbReference>
<organism evidence="8 9">
    <name type="scientific">Kaistia geumhonensis</name>
    <dbReference type="NCBI Taxonomy" id="410839"/>
    <lineage>
        <taxon>Bacteria</taxon>
        <taxon>Pseudomonadati</taxon>
        <taxon>Pseudomonadota</taxon>
        <taxon>Alphaproteobacteria</taxon>
        <taxon>Hyphomicrobiales</taxon>
        <taxon>Kaistiaceae</taxon>
        <taxon>Kaistia</taxon>
    </lineage>
</organism>
<protein>
    <recommendedName>
        <fullName evidence="2">DNA-3-methyladenine glycosylase II</fullName>
        <ecNumber evidence="2">3.2.2.21</ecNumber>
    </recommendedName>
</protein>
<comment type="catalytic activity">
    <reaction evidence="1">
        <text>Hydrolysis of alkylated DNA, releasing 3-methyladenine, 3-methylguanine, 7-methylguanine and 7-methyladenine.</text>
        <dbReference type="EC" id="3.2.2.21"/>
    </reaction>
</comment>
<evidence type="ECO:0000313" key="8">
    <source>
        <dbReference type="EMBL" id="MDQ0515480.1"/>
    </source>
</evidence>
<dbReference type="EC" id="3.2.2.21" evidence="2"/>
<evidence type="ECO:0000259" key="7">
    <source>
        <dbReference type="SMART" id="SM01009"/>
    </source>
</evidence>
<sequence length="323" mass="33623">MVRVMPLPPDYRAAEVLAYHGRDPASLSERVTGARIEKPLVVDGGPVLVTLEIAGDEARLSADRSLSDAAEAAIETMARRMLGLLSDPDAFEAHPASAALVGARRGLRIPLTATVFEALCWAVIGQQINLTFAAALRREMVDLAGIRHAPSGLVAHPGPAEVAAIDPAALASRRFSRAKARYLTGVAAAVAAGQPDLDALAGKEAGVVEAALVALPGIGPWTARYVLLRGFGHADTAPIGDSGLATGLQRLHGLDRRPTPAEQEAAMRAFAPHRSLATVHLWASLADQATPSGTKSRKPVTRPIRPSETVAKSVPPASAGPPP</sequence>
<dbReference type="CDD" id="cd00056">
    <property type="entry name" value="ENDO3c"/>
    <property type="match status" value="1"/>
</dbReference>
<comment type="caution">
    <text evidence="8">The sequence shown here is derived from an EMBL/GenBank/DDBJ whole genome shotgun (WGS) entry which is preliminary data.</text>
</comment>
<evidence type="ECO:0000256" key="3">
    <source>
        <dbReference type="ARBA" id="ARBA00022763"/>
    </source>
</evidence>
<keyword evidence="4" id="KW-0234">DNA repair</keyword>
<name>A0ABU0M3G7_9HYPH</name>
<dbReference type="InterPro" id="IPR003265">
    <property type="entry name" value="HhH-GPD_domain"/>
</dbReference>
<gene>
    <name evidence="8" type="ORF">QO015_001093</name>
</gene>
<dbReference type="PANTHER" id="PTHR43003:SF13">
    <property type="entry name" value="DNA-3-METHYLADENINE GLYCOSYLASE 2"/>
    <property type="match status" value="1"/>
</dbReference>
<dbReference type="SMART" id="SM00478">
    <property type="entry name" value="ENDO3c"/>
    <property type="match status" value="1"/>
</dbReference>
<dbReference type="EMBL" id="JAUSWJ010000001">
    <property type="protein sequence ID" value="MDQ0515480.1"/>
    <property type="molecule type" value="Genomic_DNA"/>
</dbReference>
<dbReference type="PANTHER" id="PTHR43003">
    <property type="entry name" value="DNA-3-METHYLADENINE GLYCOSYLASE"/>
    <property type="match status" value="1"/>
</dbReference>
<evidence type="ECO:0000256" key="4">
    <source>
        <dbReference type="ARBA" id="ARBA00023204"/>
    </source>
</evidence>
<evidence type="ECO:0000256" key="2">
    <source>
        <dbReference type="ARBA" id="ARBA00012000"/>
    </source>
</evidence>
<dbReference type="Pfam" id="PF00730">
    <property type="entry name" value="HhH-GPD"/>
    <property type="match status" value="1"/>
</dbReference>
<evidence type="ECO:0000256" key="1">
    <source>
        <dbReference type="ARBA" id="ARBA00000086"/>
    </source>
</evidence>
<evidence type="ECO:0000256" key="5">
    <source>
        <dbReference type="SAM" id="MobiDB-lite"/>
    </source>
</evidence>
<dbReference type="InterPro" id="IPR010316">
    <property type="entry name" value="AlkA_N"/>
</dbReference>
<reference evidence="8 9" key="1">
    <citation type="submission" date="2023-07" db="EMBL/GenBank/DDBJ databases">
        <title>Genomic Encyclopedia of Type Strains, Phase IV (KMG-IV): sequencing the most valuable type-strain genomes for metagenomic binning, comparative biology and taxonomic classification.</title>
        <authorList>
            <person name="Goeker M."/>
        </authorList>
    </citation>
    <scope>NUCLEOTIDE SEQUENCE [LARGE SCALE GENOMIC DNA]</scope>
    <source>
        <strain evidence="8 9">B1-1</strain>
    </source>
</reference>
<dbReference type="RefSeq" id="WP_266280959.1">
    <property type="nucleotide sequence ID" value="NZ_JAPKNF010000001.1"/>
</dbReference>